<dbReference type="Proteomes" id="UP000004956">
    <property type="component" value="Unassembled WGS sequence"/>
</dbReference>
<evidence type="ECO:0000256" key="1">
    <source>
        <dbReference type="ARBA" id="ARBA00001936"/>
    </source>
</evidence>
<dbReference type="InterPro" id="IPR001891">
    <property type="entry name" value="Malic_OxRdtase"/>
</dbReference>
<dbReference type="PANTHER" id="PTHR23406:SF90">
    <property type="entry name" value="MALIC ENZYME-RELATED"/>
    <property type="match status" value="1"/>
</dbReference>
<dbReference type="HOGENOM" id="CLU_011405_5_0_4"/>
<dbReference type="PANTHER" id="PTHR23406">
    <property type="entry name" value="MALIC ENZYME-RELATED"/>
    <property type="match status" value="1"/>
</dbReference>
<dbReference type="PRINTS" id="PR00072">
    <property type="entry name" value="MALOXRDTASE"/>
</dbReference>
<dbReference type="GO" id="GO:0004473">
    <property type="term" value="F:malate dehydrogenase (decarboxylating) (NADP+) activity"/>
    <property type="evidence" value="ECO:0007669"/>
    <property type="project" value="TreeGrafter"/>
</dbReference>
<feature type="domain" description="Malic enzyme NAD-binding" evidence="9">
    <location>
        <begin position="264"/>
        <end position="515"/>
    </location>
</feature>
<dbReference type="Pfam" id="PF00390">
    <property type="entry name" value="malic"/>
    <property type="match status" value="1"/>
</dbReference>
<evidence type="ECO:0000256" key="7">
    <source>
        <dbReference type="PIRSR" id="PIRSR000106-3"/>
    </source>
</evidence>
<dbReference type="OrthoDB" id="3314528at2"/>
<comment type="similarity">
    <text evidence="2 8">Belongs to the malic enzymes family.</text>
</comment>
<feature type="domain" description="Malic enzyme N-terminal" evidence="10">
    <location>
        <begin position="74"/>
        <end position="254"/>
    </location>
</feature>
<dbReference type="RefSeq" id="WP_008543146.1">
    <property type="nucleotide sequence ID" value="NZ_JH605003.1"/>
</dbReference>
<dbReference type="SUPFAM" id="SSF51735">
    <property type="entry name" value="NAD(P)-binding Rossmann-fold domains"/>
    <property type="match status" value="1"/>
</dbReference>
<dbReference type="GO" id="GO:0051287">
    <property type="term" value="F:NAD binding"/>
    <property type="evidence" value="ECO:0007669"/>
    <property type="project" value="InterPro"/>
</dbReference>
<dbReference type="STRING" id="762967.HMPREF9440_01959"/>
<evidence type="ECO:0000313" key="11">
    <source>
        <dbReference type="EMBL" id="EHY30681.1"/>
    </source>
</evidence>
<dbReference type="SMART" id="SM01274">
    <property type="entry name" value="malic"/>
    <property type="match status" value="1"/>
</dbReference>
<keyword evidence="3 7" id="KW-0479">Metal-binding</keyword>
<comment type="cofactor">
    <cofactor evidence="1">
        <name>Mn(2+)</name>
        <dbReference type="ChEBI" id="CHEBI:29035"/>
    </cofactor>
</comment>
<dbReference type="InterPro" id="IPR015884">
    <property type="entry name" value="Malic_enzyme_CS"/>
</dbReference>
<feature type="binding site" evidence="6">
    <location>
        <position position="446"/>
    </location>
    <ligand>
        <name>(S)-malate</name>
        <dbReference type="ChEBI" id="CHEBI:15589"/>
    </ligand>
</feature>
<dbReference type="PATRIC" id="fig|762967.3.peg.1541"/>
<dbReference type="GO" id="GO:0046872">
    <property type="term" value="F:metal ion binding"/>
    <property type="evidence" value="ECO:0007669"/>
    <property type="project" value="UniProtKB-KW"/>
</dbReference>
<dbReference type="Pfam" id="PF03949">
    <property type="entry name" value="Malic_M"/>
    <property type="match status" value="1"/>
</dbReference>
<dbReference type="Gene3D" id="3.40.50.720">
    <property type="entry name" value="NAD(P)-binding Rossmann-like Domain"/>
    <property type="match status" value="1"/>
</dbReference>
<feature type="binding site" evidence="7">
    <location>
        <position position="240"/>
    </location>
    <ligand>
        <name>a divalent metal cation</name>
        <dbReference type="ChEBI" id="CHEBI:60240"/>
    </ligand>
</feature>
<feature type="binding site" evidence="7">
    <location>
        <position position="239"/>
    </location>
    <ligand>
        <name>a divalent metal cation</name>
        <dbReference type="ChEBI" id="CHEBI:60240"/>
    </ligand>
</feature>
<dbReference type="InterPro" id="IPR037062">
    <property type="entry name" value="Malic_N_dom_sf"/>
</dbReference>
<gene>
    <name evidence="11" type="ORF">HMPREF9440_01959</name>
</gene>
<organism evidence="11 12">
    <name type="scientific">Sutterella parvirubra YIT 11816</name>
    <dbReference type="NCBI Taxonomy" id="762967"/>
    <lineage>
        <taxon>Bacteria</taxon>
        <taxon>Pseudomonadati</taxon>
        <taxon>Pseudomonadota</taxon>
        <taxon>Betaproteobacteria</taxon>
        <taxon>Burkholderiales</taxon>
        <taxon>Sutterellaceae</taxon>
        <taxon>Sutterella</taxon>
    </lineage>
</organism>
<accession>H3KGS7</accession>
<feature type="binding site" evidence="6">
    <location>
        <position position="402"/>
    </location>
    <ligand>
        <name>(S)-malate</name>
        <dbReference type="ChEBI" id="CHEBI:15589"/>
    </ligand>
</feature>
<dbReference type="PIRSF" id="PIRSF000106">
    <property type="entry name" value="ME"/>
    <property type="match status" value="1"/>
</dbReference>
<proteinExistence type="inferred from homology"/>
<evidence type="ECO:0000256" key="5">
    <source>
        <dbReference type="PIRSR" id="PIRSR000106-1"/>
    </source>
</evidence>
<feature type="active site" description="Proton acceptor" evidence="5">
    <location>
        <position position="168"/>
    </location>
</feature>
<dbReference type="AlphaFoldDB" id="H3KGS7"/>
<evidence type="ECO:0000256" key="4">
    <source>
        <dbReference type="ARBA" id="ARBA00023002"/>
    </source>
</evidence>
<dbReference type="PROSITE" id="PS00331">
    <property type="entry name" value="MALIC_ENZYMES"/>
    <property type="match status" value="1"/>
</dbReference>
<dbReference type="SMART" id="SM00919">
    <property type="entry name" value="Malic_M"/>
    <property type="match status" value="1"/>
</dbReference>
<dbReference type="CDD" id="cd05312">
    <property type="entry name" value="NAD_bind_1_malic_enz"/>
    <property type="match status" value="1"/>
</dbReference>
<evidence type="ECO:0000256" key="8">
    <source>
        <dbReference type="RuleBase" id="RU003427"/>
    </source>
</evidence>
<dbReference type="Gene3D" id="3.40.50.10380">
    <property type="entry name" value="Malic enzyme, N-terminal domain"/>
    <property type="match status" value="1"/>
</dbReference>
<keyword evidence="12" id="KW-1185">Reference proteome</keyword>
<feature type="binding site" evidence="7">
    <location>
        <position position="263"/>
    </location>
    <ligand>
        <name>a divalent metal cation</name>
        <dbReference type="ChEBI" id="CHEBI:60240"/>
    </ligand>
</feature>
<dbReference type="SUPFAM" id="SSF53223">
    <property type="entry name" value="Aminoacid dehydrogenase-like, N-terminal domain"/>
    <property type="match status" value="1"/>
</dbReference>
<evidence type="ECO:0000259" key="10">
    <source>
        <dbReference type="SMART" id="SM01274"/>
    </source>
</evidence>
<dbReference type="InterPro" id="IPR012302">
    <property type="entry name" value="Malic_NAD-bd"/>
</dbReference>
<keyword evidence="4" id="KW-0560">Oxidoreductase</keyword>
<evidence type="ECO:0000259" key="9">
    <source>
        <dbReference type="SMART" id="SM00919"/>
    </source>
</evidence>
<evidence type="ECO:0000256" key="6">
    <source>
        <dbReference type="PIRSR" id="PIRSR000106-2"/>
    </source>
</evidence>
<evidence type="ECO:0000256" key="2">
    <source>
        <dbReference type="ARBA" id="ARBA00008785"/>
    </source>
</evidence>
<name>H3KGS7_9BURK</name>
<sequence length="540" mass="59138">MSNQNQCVRGADVLVNAHLNRGVGFSAEARDRLGLRGLLPPAVSSAENQVARALALIDSRPDPLGKYLELDAIRAADENLFFKLLIEHTDRFMPIVYTPTVGEVCQKFSHIYRFPRGLFVSYEDRGRVEELVANCPQEEVDVIVVTDGQRILGLGDLGMNGMGIPMGKLSLYTACAGIDPARTLPVTIDVGTNTEAYLNDPLYLGLRRERVTGDEYFALVDEFIQAARRRWPKVLIQFEDFGNHNAFELLRRYQDKILCFNDDIQGTAAVALTGVYSAVRVTKKPLAEQTFLFLGAGEAATGIANLIVDALVDEGMDRAEALKHCCLFDSKGLVTAARTGLAENKQPFAHELPECRTFLEAVRAVRPTGIVGVAAQPKAFDAAVLREMAAINERPIIFALSNPTSRAECDAETAYRETDGRALFASGSPFAPVELNGRTFVPRQGNNSYVFPGLGLGAVFAQAEWMPTGMFLAAARTLAETVSEEDLERGSLYPSLSEVRDVSMKIGVAIAEYAYEHGLARNERPADLEAAVKAFMYMPE</sequence>
<comment type="cofactor">
    <cofactor evidence="7">
        <name>Mg(2+)</name>
        <dbReference type="ChEBI" id="CHEBI:18420"/>
    </cofactor>
    <cofactor evidence="7">
        <name>Mn(2+)</name>
        <dbReference type="ChEBI" id="CHEBI:29035"/>
    </cofactor>
    <text evidence="7">Divalent metal cations. Prefers magnesium or manganese.</text>
</comment>
<protein>
    <submittedName>
        <fullName evidence="11">Malic enzyme, NAD binding domain protein</fullName>
    </submittedName>
</protein>
<dbReference type="NCBIfam" id="NF010052">
    <property type="entry name" value="PRK13529.1"/>
    <property type="match status" value="1"/>
</dbReference>
<dbReference type="InterPro" id="IPR012301">
    <property type="entry name" value="Malic_N_dom"/>
</dbReference>
<comment type="caution">
    <text evidence="11">The sequence shown here is derived from an EMBL/GenBank/DDBJ whole genome shotgun (WGS) entry which is preliminary data.</text>
</comment>
<evidence type="ECO:0000313" key="12">
    <source>
        <dbReference type="Proteomes" id="UP000004956"/>
    </source>
</evidence>
<dbReference type="FunFam" id="3.40.50.720:FF:000060">
    <property type="entry name" value="Malic enzyme"/>
    <property type="match status" value="1"/>
</dbReference>
<evidence type="ECO:0000256" key="3">
    <source>
        <dbReference type="ARBA" id="ARBA00022723"/>
    </source>
</evidence>
<feature type="active site" description="Proton donor" evidence="5">
    <location>
        <position position="97"/>
    </location>
</feature>
<dbReference type="GO" id="GO:0006108">
    <property type="term" value="P:malate metabolic process"/>
    <property type="evidence" value="ECO:0007669"/>
    <property type="project" value="TreeGrafter"/>
</dbReference>
<reference evidence="11 12" key="1">
    <citation type="submission" date="2011-11" db="EMBL/GenBank/DDBJ databases">
        <authorList>
            <person name="Weinstock G."/>
            <person name="Sodergren E."/>
            <person name="Clifton S."/>
            <person name="Fulton L."/>
            <person name="Fulton B."/>
            <person name="Courtney L."/>
            <person name="Fronick C."/>
            <person name="Harrison M."/>
            <person name="Strong C."/>
            <person name="Farmer C."/>
            <person name="Delahaunty K."/>
            <person name="Markovic C."/>
            <person name="Hall O."/>
            <person name="Minx P."/>
            <person name="Tomlinson C."/>
            <person name="Mitreva M."/>
            <person name="Hou S."/>
            <person name="Chen J."/>
            <person name="Wollam A."/>
            <person name="Pepin K.H."/>
            <person name="Johnson M."/>
            <person name="Bhonagiri V."/>
            <person name="Zhang X."/>
            <person name="Suruliraj S."/>
            <person name="Warren W."/>
            <person name="Chinwalla A."/>
            <person name="Mardis E.R."/>
            <person name="Wilson R.K."/>
        </authorList>
    </citation>
    <scope>NUCLEOTIDE SEQUENCE [LARGE SCALE GENOMIC DNA]</scope>
    <source>
        <strain evidence="11 12">YIT 11816</strain>
    </source>
</reference>
<feature type="binding site" evidence="6">
    <location>
        <position position="150"/>
    </location>
    <ligand>
        <name>(S)-malate</name>
        <dbReference type="ChEBI" id="CHEBI:15589"/>
    </ligand>
</feature>
<dbReference type="InterPro" id="IPR036291">
    <property type="entry name" value="NAD(P)-bd_dom_sf"/>
</dbReference>
<dbReference type="InterPro" id="IPR046346">
    <property type="entry name" value="Aminoacid_DH-like_N_sf"/>
</dbReference>
<dbReference type="EMBL" id="AFBQ01000293">
    <property type="protein sequence ID" value="EHY30681.1"/>
    <property type="molecule type" value="Genomic_DNA"/>
</dbReference>